<proteinExistence type="predicted"/>
<evidence type="ECO:0000256" key="1">
    <source>
        <dbReference type="ARBA" id="ARBA00022723"/>
    </source>
</evidence>
<dbReference type="Pfam" id="PF04082">
    <property type="entry name" value="Fungal_trans"/>
    <property type="match status" value="1"/>
</dbReference>
<feature type="domain" description="Zn(2)-C6 fungal-type" evidence="8">
    <location>
        <begin position="33"/>
        <end position="64"/>
    </location>
</feature>
<dbReference type="OrthoDB" id="762982at2759"/>
<dbReference type="Gene3D" id="4.10.240.10">
    <property type="entry name" value="Zn(2)-C6 fungal-type DNA-binding domain"/>
    <property type="match status" value="1"/>
</dbReference>
<dbReference type="GO" id="GO:0005634">
    <property type="term" value="C:nucleus"/>
    <property type="evidence" value="ECO:0007669"/>
    <property type="project" value="TreeGrafter"/>
</dbReference>
<keyword evidence="2" id="KW-0862">Zinc</keyword>
<keyword evidence="10" id="KW-1185">Reference proteome</keyword>
<keyword evidence="4" id="KW-0238">DNA-binding</keyword>
<name>A0A6G1HGJ5_9PEZI</name>
<feature type="region of interest" description="Disordered" evidence="7">
    <location>
        <begin position="1"/>
        <end position="24"/>
    </location>
</feature>
<dbReference type="InterPro" id="IPR036864">
    <property type="entry name" value="Zn2-C6_fun-type_DNA-bd_sf"/>
</dbReference>
<protein>
    <recommendedName>
        <fullName evidence="8">Zn(2)-C6 fungal-type domain-containing protein</fullName>
    </recommendedName>
</protein>
<dbReference type="CDD" id="cd00067">
    <property type="entry name" value="GAL4"/>
    <property type="match status" value="1"/>
</dbReference>
<evidence type="ECO:0000256" key="2">
    <source>
        <dbReference type="ARBA" id="ARBA00022833"/>
    </source>
</evidence>
<dbReference type="GO" id="GO:0006351">
    <property type="term" value="P:DNA-templated transcription"/>
    <property type="evidence" value="ECO:0007669"/>
    <property type="project" value="InterPro"/>
</dbReference>
<evidence type="ECO:0000313" key="10">
    <source>
        <dbReference type="Proteomes" id="UP000800041"/>
    </source>
</evidence>
<feature type="region of interest" description="Disordered" evidence="7">
    <location>
        <begin position="64"/>
        <end position="87"/>
    </location>
</feature>
<keyword evidence="1" id="KW-0479">Metal-binding</keyword>
<dbReference type="PANTHER" id="PTHR31944">
    <property type="entry name" value="HEME-RESPONSIVE ZINC FINGER TRANSCRIPTION FACTOR HAP1"/>
    <property type="match status" value="1"/>
</dbReference>
<dbReference type="GO" id="GO:0001228">
    <property type="term" value="F:DNA-binding transcription activator activity, RNA polymerase II-specific"/>
    <property type="evidence" value="ECO:0007669"/>
    <property type="project" value="TreeGrafter"/>
</dbReference>
<dbReference type="EMBL" id="ML977138">
    <property type="protein sequence ID" value="KAF1992058.1"/>
    <property type="molecule type" value="Genomic_DNA"/>
</dbReference>
<dbReference type="CDD" id="cd12148">
    <property type="entry name" value="fungal_TF_MHR"/>
    <property type="match status" value="1"/>
</dbReference>
<keyword evidence="6" id="KW-0539">Nucleus</keyword>
<dbReference type="GO" id="GO:0000978">
    <property type="term" value="F:RNA polymerase II cis-regulatory region sequence-specific DNA binding"/>
    <property type="evidence" value="ECO:0007669"/>
    <property type="project" value="TreeGrafter"/>
</dbReference>
<keyword evidence="3" id="KW-0805">Transcription regulation</keyword>
<dbReference type="InterPro" id="IPR051430">
    <property type="entry name" value="Fungal_TF_Env_Response"/>
</dbReference>
<evidence type="ECO:0000256" key="3">
    <source>
        <dbReference type="ARBA" id="ARBA00023015"/>
    </source>
</evidence>
<reference evidence="9" key="1">
    <citation type="journal article" date="2020" name="Stud. Mycol.">
        <title>101 Dothideomycetes genomes: a test case for predicting lifestyles and emergence of pathogens.</title>
        <authorList>
            <person name="Haridas S."/>
            <person name="Albert R."/>
            <person name="Binder M."/>
            <person name="Bloem J."/>
            <person name="Labutti K."/>
            <person name="Salamov A."/>
            <person name="Andreopoulos B."/>
            <person name="Baker S."/>
            <person name="Barry K."/>
            <person name="Bills G."/>
            <person name="Bluhm B."/>
            <person name="Cannon C."/>
            <person name="Castanera R."/>
            <person name="Culley D."/>
            <person name="Daum C."/>
            <person name="Ezra D."/>
            <person name="Gonzalez J."/>
            <person name="Henrissat B."/>
            <person name="Kuo A."/>
            <person name="Liang C."/>
            <person name="Lipzen A."/>
            <person name="Lutzoni F."/>
            <person name="Magnuson J."/>
            <person name="Mondo S."/>
            <person name="Nolan M."/>
            <person name="Ohm R."/>
            <person name="Pangilinan J."/>
            <person name="Park H.-J."/>
            <person name="Ramirez L."/>
            <person name="Alfaro M."/>
            <person name="Sun H."/>
            <person name="Tritt A."/>
            <person name="Yoshinaga Y."/>
            <person name="Zwiers L.-H."/>
            <person name="Turgeon B."/>
            <person name="Goodwin S."/>
            <person name="Spatafora J."/>
            <person name="Crous P."/>
            <person name="Grigoriev I."/>
        </authorList>
    </citation>
    <scope>NUCLEOTIDE SEQUENCE</scope>
    <source>
        <strain evidence="9">CBS 113979</strain>
    </source>
</reference>
<evidence type="ECO:0000256" key="4">
    <source>
        <dbReference type="ARBA" id="ARBA00023125"/>
    </source>
</evidence>
<dbReference type="InterPro" id="IPR001138">
    <property type="entry name" value="Zn2Cys6_DnaBD"/>
</dbReference>
<dbReference type="Pfam" id="PF00172">
    <property type="entry name" value="Zn_clus"/>
    <property type="match status" value="1"/>
</dbReference>
<feature type="region of interest" description="Disordered" evidence="7">
    <location>
        <begin position="739"/>
        <end position="767"/>
    </location>
</feature>
<dbReference type="PROSITE" id="PS00463">
    <property type="entry name" value="ZN2_CY6_FUNGAL_1"/>
    <property type="match status" value="1"/>
</dbReference>
<dbReference type="GO" id="GO:0008270">
    <property type="term" value="F:zinc ion binding"/>
    <property type="evidence" value="ECO:0007669"/>
    <property type="project" value="InterPro"/>
</dbReference>
<dbReference type="InterPro" id="IPR007219">
    <property type="entry name" value="XnlR_reg_dom"/>
</dbReference>
<dbReference type="SUPFAM" id="SSF57701">
    <property type="entry name" value="Zn2/Cys6 DNA-binding domain"/>
    <property type="match status" value="1"/>
</dbReference>
<dbReference type="PROSITE" id="PS50048">
    <property type="entry name" value="ZN2_CY6_FUNGAL_2"/>
    <property type="match status" value="1"/>
</dbReference>
<dbReference type="AlphaFoldDB" id="A0A6G1HGJ5"/>
<evidence type="ECO:0000256" key="5">
    <source>
        <dbReference type="ARBA" id="ARBA00023163"/>
    </source>
</evidence>
<gene>
    <name evidence="9" type="ORF">K402DRAFT_78111</name>
</gene>
<evidence type="ECO:0000259" key="8">
    <source>
        <dbReference type="PROSITE" id="PS50048"/>
    </source>
</evidence>
<evidence type="ECO:0000256" key="7">
    <source>
        <dbReference type="SAM" id="MobiDB-lite"/>
    </source>
</evidence>
<evidence type="ECO:0000313" key="9">
    <source>
        <dbReference type="EMBL" id="KAF1992058.1"/>
    </source>
</evidence>
<dbReference type="SMART" id="SM00066">
    <property type="entry name" value="GAL4"/>
    <property type="match status" value="1"/>
</dbReference>
<organism evidence="9 10">
    <name type="scientific">Aulographum hederae CBS 113979</name>
    <dbReference type="NCBI Taxonomy" id="1176131"/>
    <lineage>
        <taxon>Eukaryota</taxon>
        <taxon>Fungi</taxon>
        <taxon>Dikarya</taxon>
        <taxon>Ascomycota</taxon>
        <taxon>Pezizomycotina</taxon>
        <taxon>Dothideomycetes</taxon>
        <taxon>Pleosporomycetidae</taxon>
        <taxon>Aulographales</taxon>
        <taxon>Aulographaceae</taxon>
    </lineage>
</organism>
<accession>A0A6G1HGJ5</accession>
<sequence length="809" mass="90011">MPPTPPSTTSSSNGQSPDAQYRVVRKRNRVPLSCGPCRHRKLKCNRGHPCDNCTKRGDVDSCTYASPSTRKKSQTGHGPAATSDDMQNRIDRLEGLVLSLMTNGAQSAGPAAAAAAIAGSMNSSSTDAGYDVENPETIAEEMEDQDDSEVDHVTKSVGMMKVQNDKHMFISEAHWYSILSEITEVKNYFADHKKQFDDQYRKVKALAGDDESPGSAFIFKHHKAMSREEVLSMFPPKQSVDMLVGRYFNTYDPAYHIIHGPTFQKQYDRHWITPNETSVTWLGLVFAMITLALQSYHRAGDEPPEYKGRSNEMSADYRRLTQQCIVLSDVTQPGMHLLETLVLWLHGEYSRSRDAESGILLSTALITRLAMRMGYHRDPRPYPNITPFQGEMRRRLWVVVRFCDLLFSAQAGLPPTVRESDTNAELPRNIYDDELYEDMKVLPPSRPTIEITPATYMIAKARVVYMFGKISEEVQSLKCSNYDDIMKLDQELGEVQATIPLNLQMRTIEESARDSSSLIMQRYHIELLLRKSQCVLHRKFLGPVRDNTRYAYSRRTAVDAAMTMLHHQATLHRESMPGGRLRSVKWFGSSLTTQEFLLAGMIVCLDLYNTAEAERAGRRASTDTYDWNQEGRGKMISAIETSTRIWESLRDQSMEAFKAYGTLTAMLNKLKEHDAMRQQQQKYAAAAAAFPATVNNGAGMAEDGTVAPEHSAAMTLGMLSTGALTPNTNLPPFDGKYPNYSDSQSAHTGLTPGYTGSALDPTSGAPLNAPSPFSSLFGSGMGFGTGMDMGANGNLDWVSCIAPHLQDLP</sequence>
<keyword evidence="5" id="KW-0804">Transcription</keyword>
<dbReference type="SMART" id="SM00906">
    <property type="entry name" value="Fungal_trans"/>
    <property type="match status" value="1"/>
</dbReference>
<dbReference type="PANTHER" id="PTHR31944:SF131">
    <property type="entry name" value="HEME-RESPONSIVE ZINC FINGER TRANSCRIPTION FACTOR HAP1"/>
    <property type="match status" value="1"/>
</dbReference>
<evidence type="ECO:0000256" key="6">
    <source>
        <dbReference type="ARBA" id="ARBA00023242"/>
    </source>
</evidence>
<dbReference type="Proteomes" id="UP000800041">
    <property type="component" value="Unassembled WGS sequence"/>
</dbReference>